<evidence type="ECO:0000256" key="5">
    <source>
        <dbReference type="SAM" id="Coils"/>
    </source>
</evidence>
<dbReference type="SUPFAM" id="SSF57903">
    <property type="entry name" value="FYVE/PHD zinc finger"/>
    <property type="match status" value="1"/>
</dbReference>
<dbReference type="OrthoDB" id="7765422at2759"/>
<feature type="coiled-coil region" evidence="5">
    <location>
        <begin position="181"/>
        <end position="232"/>
    </location>
</feature>
<sequence>MSSLTAMDSGKPKGAIPKANRSADPFGRSSKTSRSPPKTTQSSHIEDTTSGNANESTYACEVCSITDTGDKVCCDSCNLWSHFACVGVTSDIANHEWICDKCQQRTRQPSVIDVSGAIGGSATNDNASKSQNPTEIGAPNVTNMQTPDGIVVSSVAASSASHPNCARSHKSKSSASFSARRKALALQRLEEEQELERLFEQEEKEQRAEDRKRRELKNKEFLDKKYSILEQESDDALSYDGYDDLLSNNENRVATAEPVRTLEDVGNNSLIDPFVCDPDNATNTQMVHPKYTINVQPKIKDKSDTFTQLFRTAIPSTNQYSGLRQTLNGQTSLAVPNDQTQTIVLEDLQLTGQQLHSLSKSHSASVVSSAPNNQTFSYTTNVASSIPNSAKPPTNTLNNTTFAFNDKSSSLNPSNDPNGFRSIVSSCQPLTSSQVSAVTLNQQPIMSSQRQSTMGNLPFAPTRPVNQPFASNQQPTVSKNQPIYHSQYSGSTTQQTNPTNPVNNSFTPAANYQLNQNLNSTGGMNASYAPSHYAVAVGPNQQIFQYPSG</sequence>
<feature type="compositionally biased region" description="Low complexity" evidence="6">
    <location>
        <begin position="28"/>
        <end position="43"/>
    </location>
</feature>
<organism evidence="8 9">
    <name type="scientific">Pseudolycoriella hygida</name>
    <dbReference type="NCBI Taxonomy" id="35572"/>
    <lineage>
        <taxon>Eukaryota</taxon>
        <taxon>Metazoa</taxon>
        <taxon>Ecdysozoa</taxon>
        <taxon>Arthropoda</taxon>
        <taxon>Hexapoda</taxon>
        <taxon>Insecta</taxon>
        <taxon>Pterygota</taxon>
        <taxon>Neoptera</taxon>
        <taxon>Endopterygota</taxon>
        <taxon>Diptera</taxon>
        <taxon>Nematocera</taxon>
        <taxon>Sciaroidea</taxon>
        <taxon>Sciaridae</taxon>
        <taxon>Pseudolycoriella</taxon>
    </lineage>
</organism>
<comment type="caution">
    <text evidence="8">The sequence shown here is derived from an EMBL/GenBank/DDBJ whole genome shotgun (WGS) entry which is preliminary data.</text>
</comment>
<dbReference type="Gene3D" id="3.30.40.10">
    <property type="entry name" value="Zinc/RING finger domain, C3HC4 (zinc finger)"/>
    <property type="match status" value="1"/>
</dbReference>
<reference evidence="8" key="1">
    <citation type="submission" date="2022-07" db="EMBL/GenBank/DDBJ databases">
        <authorList>
            <person name="Trinca V."/>
            <person name="Uliana J.V.C."/>
            <person name="Torres T.T."/>
            <person name="Ward R.J."/>
            <person name="Monesi N."/>
        </authorList>
    </citation>
    <scope>NUCLEOTIDE SEQUENCE</scope>
    <source>
        <strain evidence="8">HSMRA1968</strain>
        <tissue evidence="8">Whole embryos</tissue>
    </source>
</reference>
<feature type="compositionally biased region" description="Polar residues" evidence="6">
    <location>
        <begin position="121"/>
        <end position="143"/>
    </location>
</feature>
<evidence type="ECO:0000259" key="7">
    <source>
        <dbReference type="PROSITE" id="PS50016"/>
    </source>
</evidence>
<dbReference type="EMBL" id="WJQU01000003">
    <property type="protein sequence ID" value="KAJ6639483.1"/>
    <property type="molecule type" value="Genomic_DNA"/>
</dbReference>
<dbReference type="Pfam" id="PF00628">
    <property type="entry name" value="PHD"/>
    <property type="match status" value="1"/>
</dbReference>
<feature type="domain" description="PHD-type" evidence="7">
    <location>
        <begin position="57"/>
        <end position="105"/>
    </location>
</feature>
<evidence type="ECO:0000313" key="8">
    <source>
        <dbReference type="EMBL" id="KAJ6639483.1"/>
    </source>
</evidence>
<evidence type="ECO:0000256" key="3">
    <source>
        <dbReference type="ARBA" id="ARBA00022833"/>
    </source>
</evidence>
<keyword evidence="3" id="KW-0862">Zinc</keyword>
<dbReference type="AlphaFoldDB" id="A0A9Q0S127"/>
<keyword evidence="1" id="KW-0479">Metal-binding</keyword>
<accession>A0A9Q0S127</accession>
<dbReference type="GO" id="GO:0008270">
    <property type="term" value="F:zinc ion binding"/>
    <property type="evidence" value="ECO:0007669"/>
    <property type="project" value="UniProtKB-KW"/>
</dbReference>
<keyword evidence="2 4" id="KW-0863">Zinc-finger</keyword>
<feature type="region of interest" description="Disordered" evidence="6">
    <location>
        <begin position="1"/>
        <end position="51"/>
    </location>
</feature>
<evidence type="ECO:0000256" key="2">
    <source>
        <dbReference type="ARBA" id="ARBA00022771"/>
    </source>
</evidence>
<evidence type="ECO:0000256" key="1">
    <source>
        <dbReference type="ARBA" id="ARBA00022723"/>
    </source>
</evidence>
<dbReference type="CDD" id="cd15517">
    <property type="entry name" value="PHD_TCF19_like"/>
    <property type="match status" value="1"/>
</dbReference>
<keyword evidence="9" id="KW-1185">Reference proteome</keyword>
<dbReference type="SMART" id="SM00249">
    <property type="entry name" value="PHD"/>
    <property type="match status" value="1"/>
</dbReference>
<dbReference type="PROSITE" id="PS50016">
    <property type="entry name" value="ZF_PHD_2"/>
    <property type="match status" value="1"/>
</dbReference>
<feature type="non-terminal residue" evidence="8">
    <location>
        <position position="549"/>
    </location>
</feature>
<proteinExistence type="predicted"/>
<keyword evidence="5" id="KW-0175">Coiled coil</keyword>
<gene>
    <name evidence="8" type="ORF">Bhyg_12228</name>
</gene>
<evidence type="ECO:0000256" key="6">
    <source>
        <dbReference type="SAM" id="MobiDB-lite"/>
    </source>
</evidence>
<evidence type="ECO:0000313" key="9">
    <source>
        <dbReference type="Proteomes" id="UP001151699"/>
    </source>
</evidence>
<protein>
    <recommendedName>
        <fullName evidence="7">PHD-type domain-containing protein</fullName>
    </recommendedName>
</protein>
<evidence type="ECO:0000256" key="4">
    <source>
        <dbReference type="PROSITE-ProRule" id="PRU00146"/>
    </source>
</evidence>
<dbReference type="InterPro" id="IPR011011">
    <property type="entry name" value="Znf_FYVE_PHD"/>
</dbReference>
<name>A0A9Q0S127_9DIPT</name>
<dbReference type="InterPro" id="IPR001965">
    <property type="entry name" value="Znf_PHD"/>
</dbReference>
<dbReference type="InterPro" id="IPR013083">
    <property type="entry name" value="Znf_RING/FYVE/PHD"/>
</dbReference>
<dbReference type="InterPro" id="IPR019787">
    <property type="entry name" value="Znf_PHD-finger"/>
</dbReference>
<feature type="region of interest" description="Disordered" evidence="6">
    <location>
        <begin position="120"/>
        <end position="143"/>
    </location>
</feature>
<dbReference type="Proteomes" id="UP001151699">
    <property type="component" value="Chromosome X"/>
</dbReference>